<feature type="domain" description="Creatinase N-terminal" evidence="8">
    <location>
        <begin position="189"/>
        <end position="325"/>
    </location>
</feature>
<dbReference type="Gene3D" id="3.40.720.10">
    <property type="entry name" value="Alkaline Phosphatase, subunit A"/>
    <property type="match status" value="1"/>
</dbReference>
<dbReference type="InterPro" id="IPR017850">
    <property type="entry name" value="Alkaline_phosphatase_core_sf"/>
</dbReference>
<dbReference type="Proteomes" id="UP000694865">
    <property type="component" value="Unplaced"/>
</dbReference>
<evidence type="ECO:0000256" key="2">
    <source>
        <dbReference type="ARBA" id="ARBA00008779"/>
    </source>
</evidence>
<dbReference type="Pfam" id="PF00135">
    <property type="entry name" value="COesterase"/>
    <property type="match status" value="1"/>
</dbReference>
<comment type="cofactor">
    <cofactor evidence="1">
        <name>Ca(2+)</name>
        <dbReference type="ChEBI" id="CHEBI:29108"/>
    </cofactor>
</comment>
<evidence type="ECO:0000256" key="3">
    <source>
        <dbReference type="ARBA" id="ARBA00022801"/>
    </source>
</evidence>
<evidence type="ECO:0000313" key="10">
    <source>
        <dbReference type="RefSeq" id="XP_006825524.1"/>
    </source>
</evidence>
<dbReference type="PANTHER" id="PTHR43763:SF18">
    <property type="entry name" value="XAA-PRO AMINOPEPTIDASE 1"/>
    <property type="match status" value="1"/>
</dbReference>
<comment type="similarity">
    <text evidence="2">Belongs to the sulfatase family.</text>
</comment>
<protein>
    <submittedName>
        <fullName evidence="10">Xaa-Pro aminopeptidase 1-like</fullName>
    </submittedName>
</protein>
<evidence type="ECO:0000259" key="6">
    <source>
        <dbReference type="Pfam" id="PF00557"/>
    </source>
</evidence>
<dbReference type="RefSeq" id="XP_006825524.1">
    <property type="nucleotide sequence ID" value="XM_006825461.1"/>
</dbReference>
<dbReference type="Pfam" id="PF16189">
    <property type="entry name" value="Creatinase_N_2"/>
    <property type="match status" value="1"/>
</dbReference>
<dbReference type="InterPro" id="IPR000587">
    <property type="entry name" value="Creatinase_N"/>
</dbReference>
<keyword evidence="9" id="KW-1185">Reference proteome</keyword>
<feature type="domain" description="Sulfatase N-terminal" evidence="7">
    <location>
        <begin position="706"/>
        <end position="882"/>
    </location>
</feature>
<feature type="signal peptide" evidence="4">
    <location>
        <begin position="1"/>
        <end position="19"/>
    </location>
</feature>
<reference evidence="10" key="1">
    <citation type="submission" date="2025-08" db="UniProtKB">
        <authorList>
            <consortium name="RefSeq"/>
        </authorList>
    </citation>
    <scope>IDENTIFICATION</scope>
    <source>
        <tissue evidence="10">Testes</tissue>
    </source>
</reference>
<feature type="domain" description="Peptidase M24" evidence="6">
    <location>
        <begin position="501"/>
        <end position="703"/>
    </location>
</feature>
<dbReference type="SUPFAM" id="SSF53474">
    <property type="entry name" value="alpha/beta-Hydrolases"/>
    <property type="match status" value="1"/>
</dbReference>
<keyword evidence="4" id="KW-0732">Signal</keyword>
<gene>
    <name evidence="10" type="primary">LOC102800836</name>
</gene>
<dbReference type="SUPFAM" id="SSF55920">
    <property type="entry name" value="Creatinase/aminopeptidase"/>
    <property type="match status" value="1"/>
</dbReference>
<accession>A0ABM0MZT3</accession>
<dbReference type="InterPro" id="IPR029149">
    <property type="entry name" value="Creatin/AminoP/Spt16_N"/>
</dbReference>
<evidence type="ECO:0000259" key="7">
    <source>
        <dbReference type="Pfam" id="PF00884"/>
    </source>
</evidence>
<evidence type="ECO:0000313" key="9">
    <source>
        <dbReference type="Proteomes" id="UP000694865"/>
    </source>
</evidence>
<dbReference type="Pfam" id="PF01321">
    <property type="entry name" value="Creatinase_N"/>
    <property type="match status" value="1"/>
</dbReference>
<dbReference type="InterPro" id="IPR000917">
    <property type="entry name" value="Sulfatase_N"/>
</dbReference>
<dbReference type="Gene3D" id="3.40.350.10">
    <property type="entry name" value="Creatinase/prolidase N-terminal domain"/>
    <property type="match status" value="2"/>
</dbReference>
<dbReference type="Pfam" id="PF00557">
    <property type="entry name" value="Peptidase_M24"/>
    <property type="match status" value="1"/>
</dbReference>
<dbReference type="InterPro" id="IPR036005">
    <property type="entry name" value="Creatinase/aminopeptidase-like"/>
</dbReference>
<proteinExistence type="inferred from homology"/>
<dbReference type="InterPro" id="IPR050422">
    <property type="entry name" value="X-Pro_aminopeptidase_P"/>
</dbReference>
<dbReference type="Pfam" id="PF00884">
    <property type="entry name" value="Sulfatase"/>
    <property type="match status" value="1"/>
</dbReference>
<dbReference type="Gene3D" id="3.40.50.1820">
    <property type="entry name" value="alpha/beta hydrolase"/>
    <property type="match status" value="1"/>
</dbReference>
<evidence type="ECO:0000259" key="8">
    <source>
        <dbReference type="Pfam" id="PF01321"/>
    </source>
</evidence>
<feature type="chain" id="PRO_5047315150" evidence="4">
    <location>
        <begin position="20"/>
        <end position="907"/>
    </location>
</feature>
<dbReference type="PROSITE" id="PS00149">
    <property type="entry name" value="SULFATASE_2"/>
    <property type="match status" value="1"/>
</dbReference>
<evidence type="ECO:0000256" key="1">
    <source>
        <dbReference type="ARBA" id="ARBA00001913"/>
    </source>
</evidence>
<evidence type="ECO:0000256" key="4">
    <source>
        <dbReference type="SAM" id="SignalP"/>
    </source>
</evidence>
<dbReference type="GeneID" id="102800836"/>
<dbReference type="Gene3D" id="3.90.230.10">
    <property type="entry name" value="Creatinase/methionine aminopeptidase superfamily"/>
    <property type="match status" value="1"/>
</dbReference>
<dbReference type="InterPro" id="IPR029058">
    <property type="entry name" value="AB_hydrolase_fold"/>
</dbReference>
<keyword evidence="3" id="KW-0378">Hydrolase</keyword>
<evidence type="ECO:0000259" key="5">
    <source>
        <dbReference type="Pfam" id="PF00135"/>
    </source>
</evidence>
<dbReference type="InterPro" id="IPR024607">
    <property type="entry name" value="Sulfatase_CS"/>
</dbReference>
<dbReference type="InterPro" id="IPR002018">
    <property type="entry name" value="CarbesteraseB"/>
</dbReference>
<dbReference type="InterPro" id="IPR000994">
    <property type="entry name" value="Pept_M24"/>
</dbReference>
<feature type="domain" description="Carboxylesterase type B" evidence="5">
    <location>
        <begin position="20"/>
        <end position="159"/>
    </location>
</feature>
<organism evidence="9 10">
    <name type="scientific">Saccoglossus kowalevskii</name>
    <name type="common">Acorn worm</name>
    <dbReference type="NCBI Taxonomy" id="10224"/>
    <lineage>
        <taxon>Eukaryota</taxon>
        <taxon>Metazoa</taxon>
        <taxon>Hemichordata</taxon>
        <taxon>Enteropneusta</taxon>
        <taxon>Harrimaniidae</taxon>
        <taxon>Saccoglossus</taxon>
    </lineage>
</organism>
<name>A0ABM0MZT3_SACKO</name>
<dbReference type="SUPFAM" id="SSF53649">
    <property type="entry name" value="Alkaline phosphatase-like"/>
    <property type="match status" value="1"/>
</dbReference>
<dbReference type="PANTHER" id="PTHR43763">
    <property type="entry name" value="XAA-PRO AMINOPEPTIDASE 1"/>
    <property type="match status" value="1"/>
</dbReference>
<dbReference type="SUPFAM" id="SSF53092">
    <property type="entry name" value="Creatinase/prolidase N-terminal domain"/>
    <property type="match status" value="1"/>
</dbReference>
<sequence length="907" mass="101970">MRSVIIIIAYLAVDINVEANPTVYTEYGKVMGLYVDNARIFFGVPYSAPPVGEHRWKPPRPPAKWSPSVFNATRDPFACPQKCHLPPHTCPNKTSEDCLTLTVFTPLTSTPASKAPVMVFFHGGSFRQGSGYSLLQDGRYIANHTDTIVVFVNYRLACFFTLVTSQQTRNCAKSPPQKAPTAIDTSSKLNRLRRDMADFNLLAAYLITPKDAHQSEYTAAHEMRLQYISGFDGYEGLGVVTTDKALLWTLEKYRERAEELVDCNWEIFTPGSENYIEPENWLYENMETSSRIGADMTYLTFAEHERFVNAFQGELIISKIPGLIDDLWNSDGNRPPRPTGTLMSVSTQYTGASWLSKVNTIRDKMSEKNVGAMVLTDLVDISWVFNLRGADTPYNPLFFAYAIIKQDTVNLYVDGGRIDGTGIPVCTGSEDKSSCVTTNFYTGFMSDLAQLAAVGYGDLWMEESASYAVIDSVKDFNAGFITEISPIKQIRSRKNVREQESIQNVQIRDSVAVCAFMQWLENEMKSGNNPTELSAMGKLKYFREKSENYRGDSIPPISAYGSHAATIDHTPTIYNDMTINTTGLYLFDSGAQYIDGATDMSRTLHFGTPSKNETDAYTTVLRALIRLAVTVFPKGMYGGELDFLTRTPLWKAGMTYPHATGHGLGAFVAHEDPIRLEKRNGISSVDEIPIQTNMYISNDIGLQHGELKTKPRGLPLDEYTIADKMKEAGYSTHLVGKWHCGFYSKFHLPHNRGFDTFFGFLNSHEDHYNHTKGGLPDLRRNDVCVTDKYFGNFSTMMYANEGMAIINAHDRNKPMFLLMSFSAAHQPLQVPSLYEKQYESTVYDTDRKTFAGMVSCVDEAIANITETLENRGMLTNSVIVFTTGEYLYWRMSRDRISYILDAFNTLF</sequence>